<dbReference type="InterPro" id="IPR050553">
    <property type="entry name" value="Thioredoxin_ResA/DsbE_sf"/>
</dbReference>
<dbReference type="AlphaFoldDB" id="A0A420DEI0"/>
<dbReference type="InterPro" id="IPR013766">
    <property type="entry name" value="Thioredoxin_domain"/>
</dbReference>
<keyword evidence="2" id="KW-0413">Isomerase</keyword>
<dbReference type="Proteomes" id="UP000284892">
    <property type="component" value="Unassembled WGS sequence"/>
</dbReference>
<dbReference type="RefSeq" id="WP_162843318.1">
    <property type="nucleotide sequence ID" value="NZ_RAQJ01000007.1"/>
</dbReference>
<feature type="domain" description="Thioredoxin" evidence="1">
    <location>
        <begin position="1"/>
        <end position="133"/>
    </location>
</feature>
<dbReference type="Gene3D" id="3.40.30.10">
    <property type="entry name" value="Glutaredoxin"/>
    <property type="match status" value="1"/>
</dbReference>
<dbReference type="InterPro" id="IPR013740">
    <property type="entry name" value="Redoxin"/>
</dbReference>
<dbReference type="PROSITE" id="PS51352">
    <property type="entry name" value="THIOREDOXIN_2"/>
    <property type="match status" value="1"/>
</dbReference>
<protein>
    <submittedName>
        <fullName evidence="2">Thiol-disulfide isomerase/thioredoxin</fullName>
    </submittedName>
</protein>
<evidence type="ECO:0000313" key="2">
    <source>
        <dbReference type="EMBL" id="RKE90818.1"/>
    </source>
</evidence>
<comment type="caution">
    <text evidence="2">The sequence shown here is derived from an EMBL/GenBank/DDBJ whole genome shotgun (WGS) entry which is preliminary data.</text>
</comment>
<sequence>MSAQIRFSEYIQKSKSAQSAESSLFFIDFWATWCGPCVYASEYLGVLQKQYPNRFYVVSLTKENPDKVRRFIKKHPTDLAVAIDYKGETFAANNTRTLPYGLLVNAYGDVLWKGSPTDFKQGDLERFLRQNQKRRDVDIVFKIQRIKEEVVKADYKPKEDFEIKELKNQTFETLIVEPKQEFVEYSGDLQSILAYQLKVLKSQINVPPALNKTYQIFVSKTSPYFINSSFEILEHLKLDLFHTEIKGEVMVLDIEQPQFWDTEQIDWGKDTANYLIDDSQIQADNVSFKDVMYQLALVLDMPVVTTNNKLDVNKKHDWQIHHKFYALMQTDLLDNYGINAEKKLSKYRMYRLEKKAP</sequence>
<proteinExistence type="predicted"/>
<accession>A0A420DEI0</accession>
<dbReference type="CDD" id="cd02966">
    <property type="entry name" value="TlpA_like_family"/>
    <property type="match status" value="1"/>
</dbReference>
<organism evidence="2 3">
    <name type="scientific">Ichthyenterobacterium magnum</name>
    <dbReference type="NCBI Taxonomy" id="1230530"/>
    <lineage>
        <taxon>Bacteria</taxon>
        <taxon>Pseudomonadati</taxon>
        <taxon>Bacteroidota</taxon>
        <taxon>Flavobacteriia</taxon>
        <taxon>Flavobacteriales</taxon>
        <taxon>Flavobacteriaceae</taxon>
        <taxon>Ichthyenterobacterium</taxon>
    </lineage>
</organism>
<evidence type="ECO:0000259" key="1">
    <source>
        <dbReference type="PROSITE" id="PS51352"/>
    </source>
</evidence>
<keyword evidence="3" id="KW-1185">Reference proteome</keyword>
<dbReference type="GO" id="GO:0016853">
    <property type="term" value="F:isomerase activity"/>
    <property type="evidence" value="ECO:0007669"/>
    <property type="project" value="UniProtKB-KW"/>
</dbReference>
<dbReference type="PANTHER" id="PTHR42852:SF18">
    <property type="entry name" value="CHROMOSOME UNDETERMINED SCAFFOLD_47, WHOLE GENOME SHOTGUN SEQUENCE"/>
    <property type="match status" value="1"/>
</dbReference>
<dbReference type="EMBL" id="RAQJ01000007">
    <property type="protein sequence ID" value="RKE90818.1"/>
    <property type="molecule type" value="Genomic_DNA"/>
</dbReference>
<name>A0A420DEI0_9FLAO</name>
<gene>
    <name evidence="2" type="ORF">BXY80_2661</name>
</gene>
<dbReference type="PANTHER" id="PTHR42852">
    <property type="entry name" value="THIOL:DISULFIDE INTERCHANGE PROTEIN DSBE"/>
    <property type="match status" value="1"/>
</dbReference>
<dbReference type="Pfam" id="PF08534">
    <property type="entry name" value="Redoxin"/>
    <property type="match status" value="1"/>
</dbReference>
<dbReference type="GO" id="GO:0016491">
    <property type="term" value="F:oxidoreductase activity"/>
    <property type="evidence" value="ECO:0007669"/>
    <property type="project" value="InterPro"/>
</dbReference>
<dbReference type="InterPro" id="IPR036249">
    <property type="entry name" value="Thioredoxin-like_sf"/>
</dbReference>
<evidence type="ECO:0000313" key="3">
    <source>
        <dbReference type="Proteomes" id="UP000284892"/>
    </source>
</evidence>
<reference evidence="2 3" key="1">
    <citation type="submission" date="2018-09" db="EMBL/GenBank/DDBJ databases">
        <title>Genomic Encyclopedia of Archaeal and Bacterial Type Strains, Phase II (KMG-II): from individual species to whole genera.</title>
        <authorList>
            <person name="Goeker M."/>
        </authorList>
    </citation>
    <scope>NUCLEOTIDE SEQUENCE [LARGE SCALE GENOMIC DNA]</scope>
    <source>
        <strain evidence="2 3">DSM 26283</strain>
    </source>
</reference>
<dbReference type="SUPFAM" id="SSF52833">
    <property type="entry name" value="Thioredoxin-like"/>
    <property type="match status" value="1"/>
</dbReference>